<feature type="domain" description="Right handed beta helix" evidence="3">
    <location>
        <begin position="77"/>
        <end position="250"/>
    </location>
</feature>
<proteinExistence type="predicted"/>
<dbReference type="InterPro" id="IPR012334">
    <property type="entry name" value="Pectin_lyas_fold"/>
</dbReference>
<dbReference type="RefSeq" id="WP_344315467.1">
    <property type="nucleotide sequence ID" value="NZ_BAAANY010000054.1"/>
</dbReference>
<dbReference type="Proteomes" id="UP001500618">
    <property type="component" value="Unassembled WGS sequence"/>
</dbReference>
<evidence type="ECO:0000313" key="5">
    <source>
        <dbReference type="Proteomes" id="UP001500618"/>
    </source>
</evidence>
<comment type="caution">
    <text evidence="4">The sequence shown here is derived from an EMBL/GenBank/DDBJ whole genome shotgun (WGS) entry which is preliminary data.</text>
</comment>
<dbReference type="Gene3D" id="2.160.20.10">
    <property type="entry name" value="Single-stranded right-handed beta-helix, Pectin lyase-like"/>
    <property type="match status" value="1"/>
</dbReference>
<dbReference type="InterPro" id="IPR011050">
    <property type="entry name" value="Pectin_lyase_fold/virulence"/>
</dbReference>
<keyword evidence="2" id="KW-0732">Signal</keyword>
<accession>A0ABP4VCY4</accession>
<evidence type="ECO:0000256" key="2">
    <source>
        <dbReference type="SAM" id="SignalP"/>
    </source>
</evidence>
<dbReference type="SMART" id="SM00710">
    <property type="entry name" value="PbH1"/>
    <property type="match status" value="6"/>
</dbReference>
<sequence>MVRTLTGLQIAAMAGVLAMPVMASTTAVVRPSDVPPPASGRTLTVGPGAQYATPQAAANAAAPGDNVQIAAGTYSGGLSIKTNGSSGMYVTFYGSGGTAVITGSGGSKGLVAVGNHSWQRFIGLTSKGSSGFGVMANGAHDLVFQDFGVDGSQDGGLVALNTKNTLVDGCDIHGTNARGTSADHEALTLGQGSSNLEVRNTKVHDNGEEGIDVKYDDNAQAKIHDNVVTGNRGPNIYVDGSSHVQIYNNVSTGTKNNTKAGIMLAVEECSSSRKTDDVQVYNNVLANNAAAGLDFWIESSGTISNIHAVNNTFYGNKKGAVGFDADSFGGQNILRNNVYAEGAVSHPSFASDHNLTGDPGFVNPQAGDFHLSDGSRPIDAGSATDAPAFDLENHPRPAGAGYDIGAYER</sequence>
<evidence type="ECO:0000259" key="3">
    <source>
        <dbReference type="Pfam" id="PF13229"/>
    </source>
</evidence>
<dbReference type="EMBL" id="BAAANY010000054">
    <property type="protein sequence ID" value="GAA1722446.1"/>
    <property type="molecule type" value="Genomic_DNA"/>
</dbReference>
<dbReference type="SUPFAM" id="SSF51126">
    <property type="entry name" value="Pectin lyase-like"/>
    <property type="match status" value="1"/>
</dbReference>
<feature type="region of interest" description="Disordered" evidence="1">
    <location>
        <begin position="365"/>
        <end position="409"/>
    </location>
</feature>
<keyword evidence="5" id="KW-1185">Reference proteome</keyword>
<feature type="chain" id="PRO_5045945739" evidence="2">
    <location>
        <begin position="24"/>
        <end position="409"/>
    </location>
</feature>
<feature type="signal peptide" evidence="2">
    <location>
        <begin position="1"/>
        <end position="23"/>
    </location>
</feature>
<evidence type="ECO:0000256" key="1">
    <source>
        <dbReference type="SAM" id="MobiDB-lite"/>
    </source>
</evidence>
<protein>
    <submittedName>
        <fullName evidence="4">Right-handed parallel beta-helix repeat-containing protein</fullName>
    </submittedName>
</protein>
<organism evidence="4 5">
    <name type="scientific">Fodinicola feengrottensis</name>
    <dbReference type="NCBI Taxonomy" id="435914"/>
    <lineage>
        <taxon>Bacteria</taxon>
        <taxon>Bacillati</taxon>
        <taxon>Actinomycetota</taxon>
        <taxon>Actinomycetes</taxon>
        <taxon>Mycobacteriales</taxon>
        <taxon>Fodinicola</taxon>
    </lineage>
</organism>
<dbReference type="Pfam" id="PF13229">
    <property type="entry name" value="Beta_helix"/>
    <property type="match status" value="1"/>
</dbReference>
<dbReference type="InterPro" id="IPR006626">
    <property type="entry name" value="PbH1"/>
</dbReference>
<reference evidence="5" key="1">
    <citation type="journal article" date="2019" name="Int. J. Syst. Evol. Microbiol.">
        <title>The Global Catalogue of Microorganisms (GCM) 10K type strain sequencing project: providing services to taxonomists for standard genome sequencing and annotation.</title>
        <authorList>
            <consortium name="The Broad Institute Genomics Platform"/>
            <consortium name="The Broad Institute Genome Sequencing Center for Infectious Disease"/>
            <person name="Wu L."/>
            <person name="Ma J."/>
        </authorList>
    </citation>
    <scope>NUCLEOTIDE SEQUENCE [LARGE SCALE GENOMIC DNA]</scope>
    <source>
        <strain evidence="5">JCM 14718</strain>
    </source>
</reference>
<evidence type="ECO:0000313" key="4">
    <source>
        <dbReference type="EMBL" id="GAA1722446.1"/>
    </source>
</evidence>
<name>A0ABP4VCY4_9ACTN</name>
<gene>
    <name evidence="4" type="ORF">GCM10009765_82980</name>
</gene>
<dbReference type="InterPro" id="IPR059226">
    <property type="entry name" value="Choice_anch_Q_dom"/>
</dbReference>
<dbReference type="InterPro" id="IPR039448">
    <property type="entry name" value="Beta_helix"/>
</dbReference>
<dbReference type="NCBIfam" id="NF041518">
    <property type="entry name" value="choice_anch_Q"/>
    <property type="match status" value="1"/>
</dbReference>